<sequence length="108" mass="12839">MNTQEVALKFIQLWREGRNDEAIKEFYPDTKSNHVPGFLYTREMKHKNGMEISDPLVIGEFFCFRLKMNVILKDIGESALNESWVFEVQKNKIVYERFFNCNTKQILV</sequence>
<dbReference type="EMBL" id="JACHCE010000006">
    <property type="protein sequence ID" value="MBB5637811.1"/>
    <property type="molecule type" value="Genomic_DNA"/>
</dbReference>
<organism evidence="2 3">
    <name type="scientific">Pedobacter cryoconitis</name>
    <dbReference type="NCBI Taxonomy" id="188932"/>
    <lineage>
        <taxon>Bacteria</taxon>
        <taxon>Pseudomonadati</taxon>
        <taxon>Bacteroidota</taxon>
        <taxon>Sphingobacteriia</taxon>
        <taxon>Sphingobacteriales</taxon>
        <taxon>Sphingobacteriaceae</taxon>
        <taxon>Pedobacter</taxon>
    </lineage>
</organism>
<dbReference type="AlphaFoldDB" id="A0A7W8ZPJ5"/>
<protein>
    <recommendedName>
        <fullName evidence="1">SnoaL-like domain-containing protein</fullName>
    </recommendedName>
</protein>
<dbReference type="InterPro" id="IPR046860">
    <property type="entry name" value="SnoaL_5"/>
</dbReference>
<dbReference type="Pfam" id="PF20409">
    <property type="entry name" value="SnoaL_5"/>
    <property type="match status" value="1"/>
</dbReference>
<comment type="caution">
    <text evidence="2">The sequence shown here is derived from an EMBL/GenBank/DDBJ whole genome shotgun (WGS) entry which is preliminary data.</text>
</comment>
<evidence type="ECO:0000313" key="3">
    <source>
        <dbReference type="Proteomes" id="UP000537204"/>
    </source>
</evidence>
<dbReference type="Gene3D" id="3.10.450.50">
    <property type="match status" value="1"/>
</dbReference>
<dbReference type="RefSeq" id="WP_183883673.1">
    <property type="nucleotide sequence ID" value="NZ_JACHCD010000001.1"/>
</dbReference>
<dbReference type="Proteomes" id="UP000537204">
    <property type="component" value="Unassembled WGS sequence"/>
</dbReference>
<evidence type="ECO:0000313" key="2">
    <source>
        <dbReference type="EMBL" id="MBB5637811.1"/>
    </source>
</evidence>
<feature type="domain" description="SnoaL-like" evidence="1">
    <location>
        <begin position="44"/>
        <end position="99"/>
    </location>
</feature>
<name>A0A7W8ZPJ5_9SPHI</name>
<accession>A0A7W8ZPJ5</accession>
<reference evidence="2 3" key="1">
    <citation type="submission" date="2020-08" db="EMBL/GenBank/DDBJ databases">
        <title>Genomic Encyclopedia of Type Strains, Phase IV (KMG-V): Genome sequencing to study the core and pangenomes of soil and plant-associated prokaryotes.</title>
        <authorList>
            <person name="Whitman W."/>
        </authorList>
    </citation>
    <scope>NUCLEOTIDE SEQUENCE [LARGE SCALE GENOMIC DNA]</scope>
    <source>
        <strain evidence="2 3">S3M1</strain>
    </source>
</reference>
<evidence type="ECO:0000259" key="1">
    <source>
        <dbReference type="Pfam" id="PF20409"/>
    </source>
</evidence>
<gene>
    <name evidence="2" type="ORF">HDE68_003736</name>
</gene>
<proteinExistence type="predicted"/>